<organism evidence="2">
    <name type="scientific">Micrurus spixii</name>
    <name type="common">Amazon coral snake</name>
    <dbReference type="NCBI Taxonomy" id="129469"/>
    <lineage>
        <taxon>Eukaryota</taxon>
        <taxon>Metazoa</taxon>
        <taxon>Chordata</taxon>
        <taxon>Craniata</taxon>
        <taxon>Vertebrata</taxon>
        <taxon>Euteleostomi</taxon>
        <taxon>Lepidosauria</taxon>
        <taxon>Squamata</taxon>
        <taxon>Bifurcata</taxon>
        <taxon>Unidentata</taxon>
        <taxon>Episquamata</taxon>
        <taxon>Toxicofera</taxon>
        <taxon>Serpentes</taxon>
        <taxon>Colubroidea</taxon>
        <taxon>Elapidae</taxon>
        <taxon>Elapinae</taxon>
        <taxon>Micrurus</taxon>
    </lineage>
</organism>
<feature type="region of interest" description="Disordered" evidence="1">
    <location>
        <begin position="1"/>
        <end position="58"/>
    </location>
</feature>
<reference evidence="2" key="2">
    <citation type="submission" date="2017-11" db="EMBL/GenBank/DDBJ databases">
        <title>Coralsnake Venomics: Analyses of Venom Gland Transcriptomes and Proteomes of Six Brazilian Taxa.</title>
        <authorList>
            <person name="Aird S.D."/>
            <person name="Jorge da Silva N."/>
            <person name="Qiu L."/>
            <person name="Villar-Briones A."/>
            <person name="Aparecida-Saddi V."/>
            <person name="Campos-Telles M.P."/>
            <person name="Grau M."/>
            <person name="Mikheyev A.S."/>
        </authorList>
    </citation>
    <scope>NUCLEOTIDE SEQUENCE</scope>
    <source>
        <tissue evidence="2">Venom_gland</tissue>
    </source>
</reference>
<evidence type="ECO:0000256" key="1">
    <source>
        <dbReference type="SAM" id="MobiDB-lite"/>
    </source>
</evidence>
<proteinExistence type="predicted"/>
<feature type="region of interest" description="Disordered" evidence="1">
    <location>
        <begin position="81"/>
        <end position="134"/>
    </location>
</feature>
<dbReference type="EMBL" id="IACM01096626">
    <property type="protein sequence ID" value="LAB32820.1"/>
    <property type="molecule type" value="Transcribed_RNA"/>
</dbReference>
<feature type="compositionally biased region" description="Low complexity" evidence="1">
    <location>
        <begin position="34"/>
        <end position="51"/>
    </location>
</feature>
<reference evidence="2" key="1">
    <citation type="submission" date="2017-07" db="EMBL/GenBank/DDBJ databases">
        <authorList>
            <person name="Mikheyev A."/>
            <person name="Grau M."/>
        </authorList>
    </citation>
    <scope>NUCLEOTIDE SEQUENCE</scope>
    <source>
        <tissue evidence="2">Venom_gland</tissue>
    </source>
</reference>
<evidence type="ECO:0000313" key="2">
    <source>
        <dbReference type="EMBL" id="LAB32820.1"/>
    </source>
</evidence>
<name>A0A2D4MHC0_9SAUR</name>
<protein>
    <submittedName>
        <fullName evidence="2">Uncharacterized protein</fullName>
    </submittedName>
</protein>
<dbReference type="AlphaFoldDB" id="A0A2D4MHC0"/>
<feature type="compositionally biased region" description="Low complexity" evidence="1">
    <location>
        <begin position="109"/>
        <end position="118"/>
    </location>
</feature>
<feature type="compositionally biased region" description="Pro residues" evidence="1">
    <location>
        <begin position="119"/>
        <end position="128"/>
    </location>
</feature>
<accession>A0A2D4MHC0</accession>
<sequence length="142" mass="14411">MESLVVISRGGREEGRKAPPCRGATEGAEALFEQPLPGQGRQRSGRGLSPLPTLPSTTALGCQAHRDETCRGFQKVPSAAAQLAVGPPQAPSACVSSSGAEDSPPPSSIIPLPGSSSHPPTPVRPPLLTPGASPSFIYGAVL</sequence>